<accession>A0A5C8JHI7</accession>
<proteinExistence type="predicted"/>
<dbReference type="PROSITE" id="PS51257">
    <property type="entry name" value="PROKAR_LIPOPROTEIN"/>
    <property type="match status" value="1"/>
</dbReference>
<dbReference type="Gene3D" id="2.40.128.270">
    <property type="match status" value="1"/>
</dbReference>
<comment type="caution">
    <text evidence="2">The sequence shown here is derived from an EMBL/GenBank/DDBJ whole genome shotgun (WGS) entry which is preliminary data.</text>
</comment>
<evidence type="ECO:0000313" key="2">
    <source>
        <dbReference type="EMBL" id="TXK37098.1"/>
    </source>
</evidence>
<reference evidence="2 3" key="1">
    <citation type="submission" date="2019-08" db="EMBL/GenBank/DDBJ databases">
        <authorList>
            <person name="Shi S."/>
        </authorList>
    </citation>
    <scope>NUCLEOTIDE SEQUENCE [LARGE SCALE GENOMIC DNA]</scope>
    <source>
        <strain evidence="2 3">GY10130</strain>
    </source>
</reference>
<evidence type="ECO:0000259" key="1">
    <source>
        <dbReference type="Pfam" id="PF03724"/>
    </source>
</evidence>
<name>A0A5C8JHI7_9BACT</name>
<protein>
    <submittedName>
        <fullName evidence="2">META domain-containing protein</fullName>
    </submittedName>
</protein>
<dbReference type="Pfam" id="PF03724">
    <property type="entry name" value="META"/>
    <property type="match status" value="1"/>
</dbReference>
<sequence>MKNPPVLYQFNVFALLLCIALVTSCLEMGDPERQPSDQVLGKWYLVRVEEPVKTVAPPTDSTRIWLEFAGAGGSPEQQTGKAYSVRGENLVNLYAGSAIFNGAEKSGQMTIGSLGSTKRGGPALHTAFDAYYLRLLEKASSYTIKDNTLIIRAQNQEMLLFVR</sequence>
<dbReference type="EMBL" id="VRTY01000065">
    <property type="protein sequence ID" value="TXK37098.1"/>
    <property type="molecule type" value="Genomic_DNA"/>
</dbReference>
<dbReference type="RefSeq" id="WP_147922782.1">
    <property type="nucleotide sequence ID" value="NZ_VRTY01000065.1"/>
</dbReference>
<dbReference type="OrthoDB" id="4733425at2"/>
<organism evidence="2 3">
    <name type="scientific">Pontibacter qinzhouensis</name>
    <dbReference type="NCBI Taxonomy" id="2603253"/>
    <lineage>
        <taxon>Bacteria</taxon>
        <taxon>Pseudomonadati</taxon>
        <taxon>Bacteroidota</taxon>
        <taxon>Cytophagia</taxon>
        <taxon>Cytophagales</taxon>
        <taxon>Hymenobacteraceae</taxon>
        <taxon>Pontibacter</taxon>
    </lineage>
</organism>
<evidence type="ECO:0000313" key="3">
    <source>
        <dbReference type="Proteomes" id="UP000321926"/>
    </source>
</evidence>
<feature type="domain" description="DUF306" evidence="1">
    <location>
        <begin position="41"/>
        <end position="160"/>
    </location>
</feature>
<dbReference type="InterPro" id="IPR038670">
    <property type="entry name" value="HslJ-like_sf"/>
</dbReference>
<dbReference type="AlphaFoldDB" id="A0A5C8JHI7"/>
<dbReference type="InterPro" id="IPR005184">
    <property type="entry name" value="DUF306_Meta_HslJ"/>
</dbReference>
<keyword evidence="3" id="KW-1185">Reference proteome</keyword>
<dbReference type="Proteomes" id="UP000321926">
    <property type="component" value="Unassembled WGS sequence"/>
</dbReference>
<gene>
    <name evidence="2" type="ORF">FVR03_16065</name>
</gene>